<keyword evidence="5 8" id="KW-0689">Ribosomal protein</keyword>
<dbReference type="InterPro" id="IPR000911">
    <property type="entry name" value="Ribosomal_uL11"/>
</dbReference>
<dbReference type="HAMAP" id="MF_00736">
    <property type="entry name" value="Ribosomal_uL11"/>
    <property type="match status" value="1"/>
</dbReference>
<evidence type="ECO:0000313" key="12">
    <source>
        <dbReference type="EMBL" id="KAG7358693.1"/>
    </source>
</evidence>
<dbReference type="AlphaFoldDB" id="A0A9K3P836"/>
<dbReference type="InterPro" id="IPR020783">
    <property type="entry name" value="Ribosomal_uL11_C"/>
</dbReference>
<evidence type="ECO:0000256" key="4">
    <source>
        <dbReference type="ARBA" id="ARBA00022884"/>
    </source>
</evidence>
<dbReference type="EMBL" id="JAGRRH010000014">
    <property type="protein sequence ID" value="KAG7358693.1"/>
    <property type="molecule type" value="Genomic_DNA"/>
</dbReference>
<evidence type="ECO:0000256" key="7">
    <source>
        <dbReference type="ARBA" id="ARBA00040104"/>
    </source>
</evidence>
<reference evidence="11" key="2">
    <citation type="submission" date="2021-04" db="EMBL/GenBank/DDBJ databases">
        <authorList>
            <person name="Podell S."/>
        </authorList>
    </citation>
    <scope>NUCLEOTIDE SEQUENCE</scope>
    <source>
        <strain evidence="11">Hildebrandi</strain>
    </source>
</reference>
<sequence>MSFVRAVRLRVPSGAAKPGPSIGQALGPLGINMAQFCKEFNEKSETLYNKETPLRVELRAMSDRSYTFEIRSPPTAWLVKRAAGIDKGPTSPSIESPSGFITPEMVYQIALIKQADDNRWHLPLEGIARSVIGTARSMGIIVKEEAVEDDGGSNKQD</sequence>
<dbReference type="GO" id="GO:0070180">
    <property type="term" value="F:large ribosomal subunit rRNA binding"/>
    <property type="evidence" value="ECO:0007669"/>
    <property type="project" value="TreeGrafter"/>
</dbReference>
<dbReference type="SMART" id="SM00649">
    <property type="entry name" value="RL11"/>
    <property type="match status" value="1"/>
</dbReference>
<accession>A0A9K3P836</accession>
<evidence type="ECO:0000256" key="8">
    <source>
        <dbReference type="RuleBase" id="RU003978"/>
    </source>
</evidence>
<dbReference type="Pfam" id="PF03946">
    <property type="entry name" value="Ribosomal_L11_N"/>
    <property type="match status" value="1"/>
</dbReference>
<dbReference type="CDD" id="cd00349">
    <property type="entry name" value="Ribosomal_L11"/>
    <property type="match status" value="1"/>
</dbReference>
<gene>
    <name evidence="12" type="ORF">IV203_015282</name>
    <name evidence="11" type="ORF">IV203_020237</name>
</gene>
<dbReference type="InterPro" id="IPR020785">
    <property type="entry name" value="Ribosomal_uL11_CS"/>
</dbReference>
<keyword evidence="13" id="KW-1185">Reference proteome</keyword>
<dbReference type="OrthoDB" id="1091498at2759"/>
<dbReference type="FunFam" id="3.30.1550.10:FF:000006">
    <property type="entry name" value="50S ribosomal protein L11"/>
    <property type="match status" value="1"/>
</dbReference>
<comment type="similarity">
    <text evidence="1 8">Belongs to the universal ribosomal protein uL11 family.</text>
</comment>
<evidence type="ECO:0000256" key="3">
    <source>
        <dbReference type="ARBA" id="ARBA00022730"/>
    </source>
</evidence>
<evidence type="ECO:0000256" key="6">
    <source>
        <dbReference type="ARBA" id="ARBA00023274"/>
    </source>
</evidence>
<dbReference type="InterPro" id="IPR020784">
    <property type="entry name" value="Ribosomal_uL11_N"/>
</dbReference>
<keyword evidence="3" id="KW-0699">rRNA-binding</keyword>
<dbReference type="GO" id="GO:0006412">
    <property type="term" value="P:translation"/>
    <property type="evidence" value="ECO:0007669"/>
    <property type="project" value="InterPro"/>
</dbReference>
<evidence type="ECO:0000256" key="2">
    <source>
        <dbReference type="ARBA" id="ARBA00022481"/>
    </source>
</evidence>
<dbReference type="PROSITE" id="PS00359">
    <property type="entry name" value="RIBOSOMAL_L11"/>
    <property type="match status" value="1"/>
</dbReference>
<feature type="domain" description="Large ribosomal subunit protein uL11 N-terminal" evidence="10">
    <location>
        <begin position="7"/>
        <end position="66"/>
    </location>
</feature>
<dbReference type="GO" id="GO:0003735">
    <property type="term" value="F:structural constituent of ribosome"/>
    <property type="evidence" value="ECO:0007669"/>
    <property type="project" value="InterPro"/>
</dbReference>
<dbReference type="GO" id="GO:0005762">
    <property type="term" value="C:mitochondrial large ribosomal subunit"/>
    <property type="evidence" value="ECO:0007669"/>
    <property type="project" value="TreeGrafter"/>
</dbReference>
<name>A0A9K3P836_9STRA</name>
<evidence type="ECO:0000313" key="11">
    <source>
        <dbReference type="EMBL" id="KAG7337813.1"/>
    </source>
</evidence>
<reference evidence="11" key="1">
    <citation type="journal article" date="2021" name="Sci. Rep.">
        <title>Diploid genomic architecture of Nitzschia inconspicua, an elite biomass production diatom.</title>
        <authorList>
            <person name="Oliver A."/>
            <person name="Podell S."/>
            <person name="Pinowska A."/>
            <person name="Traller J.C."/>
            <person name="Smith S.R."/>
            <person name="McClure R."/>
            <person name="Beliaev A."/>
            <person name="Bohutskyi P."/>
            <person name="Hill E.A."/>
            <person name="Rabines A."/>
            <person name="Zheng H."/>
            <person name="Allen L.Z."/>
            <person name="Kuo A."/>
            <person name="Grigoriev I.V."/>
            <person name="Allen A.E."/>
            <person name="Hazlebeck D."/>
            <person name="Allen E.E."/>
        </authorList>
    </citation>
    <scope>NUCLEOTIDE SEQUENCE</scope>
    <source>
        <strain evidence="11">Hildebrandi</strain>
    </source>
</reference>
<organism evidence="11 13">
    <name type="scientific">Nitzschia inconspicua</name>
    <dbReference type="NCBI Taxonomy" id="303405"/>
    <lineage>
        <taxon>Eukaryota</taxon>
        <taxon>Sar</taxon>
        <taxon>Stramenopiles</taxon>
        <taxon>Ochrophyta</taxon>
        <taxon>Bacillariophyta</taxon>
        <taxon>Bacillariophyceae</taxon>
        <taxon>Bacillariophycidae</taxon>
        <taxon>Bacillariales</taxon>
        <taxon>Bacillariaceae</taxon>
        <taxon>Nitzschia</taxon>
    </lineage>
</organism>
<evidence type="ECO:0000256" key="1">
    <source>
        <dbReference type="ARBA" id="ARBA00010537"/>
    </source>
</evidence>
<dbReference type="PANTHER" id="PTHR11661:SF1">
    <property type="entry name" value="LARGE RIBOSOMAL SUBUNIT PROTEIN UL11M"/>
    <property type="match status" value="1"/>
</dbReference>
<dbReference type="Pfam" id="PF00298">
    <property type="entry name" value="Ribosomal_L11"/>
    <property type="match status" value="1"/>
</dbReference>
<keyword evidence="2" id="KW-0488">Methylation</keyword>
<evidence type="ECO:0000256" key="5">
    <source>
        <dbReference type="ARBA" id="ARBA00022980"/>
    </source>
</evidence>
<evidence type="ECO:0000259" key="10">
    <source>
        <dbReference type="Pfam" id="PF03946"/>
    </source>
</evidence>
<comment type="caution">
    <text evidence="11">The sequence shown here is derived from an EMBL/GenBank/DDBJ whole genome shotgun (WGS) entry which is preliminary data.</text>
</comment>
<keyword evidence="6 8" id="KW-0687">Ribonucleoprotein</keyword>
<dbReference type="Proteomes" id="UP000693970">
    <property type="component" value="Unassembled WGS sequence"/>
</dbReference>
<keyword evidence="4" id="KW-0694">RNA-binding</keyword>
<dbReference type="EMBL" id="JAGRRH010000073">
    <property type="protein sequence ID" value="KAG7337813.1"/>
    <property type="molecule type" value="Genomic_DNA"/>
</dbReference>
<protein>
    <recommendedName>
        <fullName evidence="7">Large ribosomal subunit protein uL11m</fullName>
    </recommendedName>
</protein>
<evidence type="ECO:0000259" key="9">
    <source>
        <dbReference type="Pfam" id="PF00298"/>
    </source>
</evidence>
<evidence type="ECO:0000313" key="13">
    <source>
        <dbReference type="Proteomes" id="UP000693970"/>
    </source>
</evidence>
<feature type="domain" description="Large ribosomal subunit protein uL11 C-terminal" evidence="9">
    <location>
        <begin position="72"/>
        <end position="142"/>
    </location>
</feature>
<dbReference type="FunFam" id="1.10.10.250:FF:000003">
    <property type="entry name" value="Mitochondrial ribosomal protein L11"/>
    <property type="match status" value="1"/>
</dbReference>
<dbReference type="PANTHER" id="PTHR11661">
    <property type="entry name" value="60S RIBOSOMAL PROTEIN L12"/>
    <property type="match status" value="1"/>
</dbReference>
<proteinExistence type="inferred from homology"/>